<dbReference type="OrthoDB" id="1920930at2759"/>
<accession>A0A2Z7BX16</accession>
<gene>
    <name evidence="1" type="ORF">F511_12283</name>
</gene>
<evidence type="ECO:0000313" key="1">
    <source>
        <dbReference type="EMBL" id="KZV36787.1"/>
    </source>
</evidence>
<organism evidence="1 2">
    <name type="scientific">Dorcoceras hygrometricum</name>
    <dbReference type="NCBI Taxonomy" id="472368"/>
    <lineage>
        <taxon>Eukaryota</taxon>
        <taxon>Viridiplantae</taxon>
        <taxon>Streptophyta</taxon>
        <taxon>Embryophyta</taxon>
        <taxon>Tracheophyta</taxon>
        <taxon>Spermatophyta</taxon>
        <taxon>Magnoliopsida</taxon>
        <taxon>eudicotyledons</taxon>
        <taxon>Gunneridae</taxon>
        <taxon>Pentapetalae</taxon>
        <taxon>asterids</taxon>
        <taxon>lamiids</taxon>
        <taxon>Lamiales</taxon>
        <taxon>Gesneriaceae</taxon>
        <taxon>Didymocarpoideae</taxon>
        <taxon>Trichosporeae</taxon>
        <taxon>Loxocarpinae</taxon>
        <taxon>Dorcoceras</taxon>
    </lineage>
</organism>
<reference evidence="1 2" key="1">
    <citation type="journal article" date="2015" name="Proc. Natl. Acad. Sci. U.S.A.">
        <title>The resurrection genome of Boea hygrometrica: A blueprint for survival of dehydration.</title>
        <authorList>
            <person name="Xiao L."/>
            <person name="Yang G."/>
            <person name="Zhang L."/>
            <person name="Yang X."/>
            <person name="Zhao S."/>
            <person name="Ji Z."/>
            <person name="Zhou Q."/>
            <person name="Hu M."/>
            <person name="Wang Y."/>
            <person name="Chen M."/>
            <person name="Xu Y."/>
            <person name="Jin H."/>
            <person name="Xiao X."/>
            <person name="Hu G."/>
            <person name="Bao F."/>
            <person name="Hu Y."/>
            <person name="Wan P."/>
            <person name="Li L."/>
            <person name="Deng X."/>
            <person name="Kuang T."/>
            <person name="Xiang C."/>
            <person name="Zhu J.K."/>
            <person name="Oliver M.J."/>
            <person name="He Y."/>
        </authorList>
    </citation>
    <scope>NUCLEOTIDE SEQUENCE [LARGE SCALE GENOMIC DNA]</scope>
    <source>
        <strain evidence="2">cv. XS01</strain>
    </source>
</reference>
<dbReference type="EMBL" id="KV003215">
    <property type="protein sequence ID" value="KZV36787.1"/>
    <property type="molecule type" value="Genomic_DNA"/>
</dbReference>
<evidence type="ECO:0000313" key="2">
    <source>
        <dbReference type="Proteomes" id="UP000250235"/>
    </source>
</evidence>
<keyword evidence="2" id="KW-1185">Reference proteome</keyword>
<name>A0A2Z7BX16_9LAMI</name>
<protein>
    <submittedName>
        <fullName evidence="1">Uncharacterized protein</fullName>
    </submittedName>
</protein>
<sequence>MGRSTVNSDLGQSTVNSDMRQSTQLVNSQIVNSAGQLSTQLWIDQLSFGLVNSALDGQLRFGKVNSALAHKFQQDVIRVQIRFCLESQQSKTPVSSHVEALHKLYLSAVRSSPDFVHQIWPELNTVLNLEPHELQKTIEIKQKKLAGTAAAPPRMAAPHRARCMCDCRTWLATVQRNCCATVRCWPDDDHAWLRELETHGGCWIGAICCAVARPCFAHHAAKRAALCRVRYVAAAAVRQSSDSDAMANFLLGLVRAYPGLPVKFSGRYSISGRFCITAYIMSSFKNPLAAILDSNKFTGLNYQDWLRNLNLVLASEKLLYTIEKCPPKEAPADISHEELVMLKQWWDDEVKARCYCWVAAADPDHASRRGNGRTKISGRRSIQFDNKHGNYDIHRVFCRIPCWQLVHGSDQFRKETGTSRDTASRGPTTIVAPESQFQTCPTDHGKHIYLKHSSTLARDLYTIIPSDSIGYPRMSASGESSTTMHRLLHASGSHPIPPPDDPKRVGKRVKVRRLSCRVSMTFRVVRTNQYNQDLELIHSKNG</sequence>
<proteinExistence type="predicted"/>
<dbReference type="AlphaFoldDB" id="A0A2Z7BX16"/>
<dbReference type="Proteomes" id="UP000250235">
    <property type="component" value="Unassembled WGS sequence"/>
</dbReference>